<keyword evidence="3" id="KW-1185">Reference proteome</keyword>
<dbReference type="RefSeq" id="WP_193954548.1">
    <property type="nucleotide sequence ID" value="NZ_JADEYS010000019.1"/>
</dbReference>
<gene>
    <name evidence="2" type="ORF">IOQ59_16445</name>
</gene>
<dbReference type="AlphaFoldDB" id="A0A8J7FD41"/>
<proteinExistence type="predicted"/>
<organism evidence="2 3">
    <name type="scientific">Pontibacterium sinense</name>
    <dbReference type="NCBI Taxonomy" id="2781979"/>
    <lineage>
        <taxon>Bacteria</taxon>
        <taxon>Pseudomonadati</taxon>
        <taxon>Pseudomonadota</taxon>
        <taxon>Gammaproteobacteria</taxon>
        <taxon>Oceanospirillales</taxon>
        <taxon>Oceanospirillaceae</taxon>
        <taxon>Pontibacterium</taxon>
    </lineage>
</organism>
<reference evidence="2" key="1">
    <citation type="submission" date="2020-10" db="EMBL/GenBank/DDBJ databases">
        <title>Bacterium isolated from coastal waters sediment.</title>
        <authorList>
            <person name="Chen R.-J."/>
            <person name="Lu D.-C."/>
            <person name="Zhu K.-L."/>
            <person name="Du Z.-J."/>
        </authorList>
    </citation>
    <scope>NUCLEOTIDE SEQUENCE</scope>
    <source>
        <strain evidence="2">N1Y112</strain>
    </source>
</reference>
<evidence type="ECO:0000256" key="1">
    <source>
        <dbReference type="SAM" id="Phobius"/>
    </source>
</evidence>
<feature type="transmembrane region" description="Helical" evidence="1">
    <location>
        <begin position="20"/>
        <end position="47"/>
    </location>
</feature>
<sequence length="68" mass="7665">MAFLTTLPGLTLITKFYSAYALSLAFILQSSLTLLLALAACTVHVLLRRRIHRRQTLSSSKVIYKIQQ</sequence>
<name>A0A8J7FD41_9GAMM</name>
<keyword evidence="1" id="KW-0812">Transmembrane</keyword>
<dbReference type="EMBL" id="JADEYS010000019">
    <property type="protein sequence ID" value="MBE9398852.1"/>
    <property type="molecule type" value="Genomic_DNA"/>
</dbReference>
<evidence type="ECO:0000313" key="3">
    <source>
        <dbReference type="Proteomes" id="UP000640333"/>
    </source>
</evidence>
<evidence type="ECO:0000313" key="2">
    <source>
        <dbReference type="EMBL" id="MBE9398852.1"/>
    </source>
</evidence>
<protein>
    <submittedName>
        <fullName evidence="2">Uncharacterized protein</fullName>
    </submittedName>
</protein>
<accession>A0A8J7FD41</accession>
<comment type="caution">
    <text evidence="2">The sequence shown here is derived from an EMBL/GenBank/DDBJ whole genome shotgun (WGS) entry which is preliminary data.</text>
</comment>
<keyword evidence="1" id="KW-0472">Membrane</keyword>
<keyword evidence="1" id="KW-1133">Transmembrane helix</keyword>
<dbReference type="Proteomes" id="UP000640333">
    <property type="component" value="Unassembled WGS sequence"/>
</dbReference>